<gene>
    <name evidence="3" type="ORF">IPOD504_LOCUS11444</name>
</gene>
<evidence type="ECO:0000256" key="2">
    <source>
        <dbReference type="SAM" id="SignalP"/>
    </source>
</evidence>
<reference evidence="3" key="1">
    <citation type="submission" date="2022-03" db="EMBL/GenBank/DDBJ databases">
        <authorList>
            <person name="Martin H S."/>
        </authorList>
    </citation>
    <scope>NUCLEOTIDE SEQUENCE</scope>
</reference>
<feature type="compositionally biased region" description="Basic and acidic residues" evidence="1">
    <location>
        <begin position="150"/>
        <end position="162"/>
    </location>
</feature>
<organism evidence="3 4">
    <name type="scientific">Iphiclides podalirius</name>
    <name type="common">scarce swallowtail</name>
    <dbReference type="NCBI Taxonomy" id="110791"/>
    <lineage>
        <taxon>Eukaryota</taxon>
        <taxon>Metazoa</taxon>
        <taxon>Ecdysozoa</taxon>
        <taxon>Arthropoda</taxon>
        <taxon>Hexapoda</taxon>
        <taxon>Insecta</taxon>
        <taxon>Pterygota</taxon>
        <taxon>Neoptera</taxon>
        <taxon>Endopterygota</taxon>
        <taxon>Lepidoptera</taxon>
        <taxon>Glossata</taxon>
        <taxon>Ditrysia</taxon>
        <taxon>Papilionoidea</taxon>
        <taxon>Papilionidae</taxon>
        <taxon>Papilioninae</taxon>
        <taxon>Iphiclides</taxon>
    </lineage>
</organism>
<protein>
    <submittedName>
        <fullName evidence="3">Uncharacterized protein</fullName>
    </submittedName>
</protein>
<name>A0ABN8IU39_9NEOP</name>
<feature type="signal peptide" evidence="2">
    <location>
        <begin position="1"/>
        <end position="25"/>
    </location>
</feature>
<feature type="region of interest" description="Disordered" evidence="1">
    <location>
        <begin position="112"/>
        <end position="167"/>
    </location>
</feature>
<dbReference type="Proteomes" id="UP000837857">
    <property type="component" value="Chromosome 28"/>
</dbReference>
<feature type="chain" id="PRO_5045233203" evidence="2">
    <location>
        <begin position="26"/>
        <end position="706"/>
    </location>
</feature>
<dbReference type="EMBL" id="OW152840">
    <property type="protein sequence ID" value="CAH2061776.1"/>
    <property type="molecule type" value="Genomic_DNA"/>
</dbReference>
<proteinExistence type="predicted"/>
<evidence type="ECO:0000313" key="4">
    <source>
        <dbReference type="Proteomes" id="UP000837857"/>
    </source>
</evidence>
<sequence length="706" mass="80215">MALHIQRRLTCITAVVIVTLHVTSSAKTNARPVYEVINEQPRADDRQIKTGKTNLPYGNPLAGNSQTNARLHAHNQQAMFHAERVRQHKAQLQRWTKTPMIDSYMRAYHESQENHQLALEQQQTKAEAGTPAPSQRESAKRNPKQIDPVKLSEADAMKGERTRNHRSYGSVEYQQYVVPRYRTVHLPAPESYSQGRVKPNTINEMVHTQSSNLYADLAAGSERIYPAQQYQSVQNIDMLNSLLNKNPGDQLTEFNALINSAKVNVNHDKELETPIDLYFYLKDKPNKASNIKEHTQIKEDVNLAEESKEMVGFREHSASVTPQLDVTASKNIQFINSELTSQILSAGYNPLFQEQYSVKEEETEPTYQALQYAQQPTAYGYDAEDTDGDLSQRYLHHSANSGVQHLNNDGTGVSAYDEENVSINEYSINQNGHFSRSRSKRSPLERNQLVLSTGNHSTDMLTGSSNVTQPLKPEPWVRIRPVQKSKRTAEFGTFLTTPNFPIGEAIDYSANDPFKRPSRNYGTQEAFYDEDYASFDDDQDYEYETSDYTSPNAFSIPRKKHFADAFETYAPSETYIQNVKINGEFTKGRAVKRFPHIPISGAAYGSNNFAIAPIAYGPQYSTAYSAPHSFDALTPGSPHLPEPVYLLTQRQLAKLVGHHNLNIEHLDVYQLSKSPSHYPRKYRKRSPYRSKQFRKNIIKLHNLHVI</sequence>
<evidence type="ECO:0000256" key="1">
    <source>
        <dbReference type="SAM" id="MobiDB-lite"/>
    </source>
</evidence>
<evidence type="ECO:0000313" key="3">
    <source>
        <dbReference type="EMBL" id="CAH2061776.1"/>
    </source>
</evidence>
<keyword evidence="2" id="KW-0732">Signal</keyword>
<feature type="non-terminal residue" evidence="3">
    <location>
        <position position="706"/>
    </location>
</feature>
<keyword evidence="4" id="KW-1185">Reference proteome</keyword>
<accession>A0ABN8IU39</accession>